<protein>
    <submittedName>
        <fullName evidence="1">Gtp-binding protein hflx, putative</fullName>
    </submittedName>
</protein>
<dbReference type="PANTHER" id="PTHR10229">
    <property type="entry name" value="GTP-BINDING PROTEIN HFLX"/>
    <property type="match status" value="1"/>
</dbReference>
<dbReference type="GO" id="GO:0005525">
    <property type="term" value="F:GTP binding"/>
    <property type="evidence" value="ECO:0007669"/>
    <property type="project" value="InterPro"/>
</dbReference>
<dbReference type="InterPro" id="IPR027417">
    <property type="entry name" value="P-loop_NTPase"/>
</dbReference>
<dbReference type="InterPro" id="IPR016496">
    <property type="entry name" value="GTPase_HflX"/>
</dbReference>
<gene>
    <name evidence="1" type="ORF">Pmar_PMAR028169</name>
</gene>
<dbReference type="GeneID" id="9086979"/>
<dbReference type="GO" id="GO:0043022">
    <property type="term" value="F:ribosome binding"/>
    <property type="evidence" value="ECO:0007669"/>
    <property type="project" value="TreeGrafter"/>
</dbReference>
<accession>C5LB53</accession>
<proteinExistence type="predicted"/>
<dbReference type="Proteomes" id="UP000007800">
    <property type="component" value="Unassembled WGS sequence"/>
</dbReference>
<dbReference type="FunCoup" id="C5LB53">
    <property type="interactions" value="5"/>
</dbReference>
<keyword evidence="2" id="KW-1185">Reference proteome</keyword>
<dbReference type="InParanoid" id="C5LB53"/>
<dbReference type="GO" id="GO:0005737">
    <property type="term" value="C:cytoplasm"/>
    <property type="evidence" value="ECO:0007669"/>
    <property type="project" value="TreeGrafter"/>
</dbReference>
<dbReference type="Gene3D" id="3.40.50.300">
    <property type="entry name" value="P-loop containing nucleotide triphosphate hydrolases"/>
    <property type="match status" value="1"/>
</dbReference>
<dbReference type="Gene3D" id="3.40.50.11060">
    <property type="entry name" value="GTPase HflX, N-terminal domain"/>
    <property type="match status" value="1"/>
</dbReference>
<dbReference type="SUPFAM" id="SSF52540">
    <property type="entry name" value="P-loop containing nucleoside triphosphate hydrolases"/>
    <property type="match status" value="1"/>
</dbReference>
<reference evidence="1 2" key="1">
    <citation type="submission" date="2008-07" db="EMBL/GenBank/DDBJ databases">
        <authorList>
            <person name="El-Sayed N."/>
            <person name="Caler E."/>
            <person name="Inman J."/>
            <person name="Amedeo P."/>
            <person name="Hass B."/>
            <person name="Wortman J."/>
        </authorList>
    </citation>
    <scope>NUCLEOTIDE SEQUENCE [LARGE SCALE GENOMIC DNA]</scope>
    <source>
        <strain evidence="2">ATCC 50983 / TXsc</strain>
    </source>
</reference>
<organism evidence="2">
    <name type="scientific">Perkinsus marinus (strain ATCC 50983 / TXsc)</name>
    <dbReference type="NCBI Taxonomy" id="423536"/>
    <lineage>
        <taxon>Eukaryota</taxon>
        <taxon>Sar</taxon>
        <taxon>Alveolata</taxon>
        <taxon>Perkinsozoa</taxon>
        <taxon>Perkinsea</taxon>
        <taxon>Perkinsida</taxon>
        <taxon>Perkinsidae</taxon>
        <taxon>Perkinsus</taxon>
    </lineage>
</organism>
<dbReference type="AlphaFoldDB" id="C5LB53"/>
<dbReference type="EMBL" id="GG680905">
    <property type="protein sequence ID" value="EER05981.1"/>
    <property type="molecule type" value="Genomic_DNA"/>
</dbReference>
<sequence length="468" mass="54163">MFDRNYRLATWHAKEALALGRAAKWDNLPGAFEPEEGWDNRLITKIEEDQDVLNMALDIQRKELMRDSDGNQWLTIKSEEQESDDEYDMDDPLWANDEVLTQWAQSCVCPLRRIHSQYYLPPTRIEQVSVCIARMPPKYVFINDTLTQNQIQHLEKYFNAAMQAFKAEDQSNAKLRHHLRHRVGFSEQDEIDRYEDRDSFFRPEYVEVVDRQRVVLEVFALRAKTGAAEWQVRIARLAYMRINIPIQSPSHTKGMQDLLSRFVAPYHQIFLNTRWTKPTSCSIDRSGNAGENLSSCESLARSSAPDGEKRFDSFYATIEELVDSDVILHVRDMSSETTVEEYDAVIQSLKGCGFTDEHIRNRIVEVWNKVDKLSEVELHAALAAQHEDAEAKEPILVSAQDGTGIKVQYWVIHVGHEKHTFDYHYTLLTDLLDEIVNARLRTKVITVDMPCGDTNARMQFLNEYAEAV</sequence>
<dbReference type="OrthoDB" id="10268034at2759"/>
<evidence type="ECO:0000313" key="1">
    <source>
        <dbReference type="EMBL" id="EER05981.1"/>
    </source>
</evidence>
<evidence type="ECO:0000313" key="2">
    <source>
        <dbReference type="Proteomes" id="UP000007800"/>
    </source>
</evidence>
<dbReference type="RefSeq" id="XP_002774165.1">
    <property type="nucleotide sequence ID" value="XM_002774119.1"/>
</dbReference>
<dbReference type="InterPro" id="IPR042108">
    <property type="entry name" value="GTPase_HflX_N_sf"/>
</dbReference>
<name>C5LB53_PERM5</name>
<dbReference type="PANTHER" id="PTHR10229:SF8">
    <property type="entry name" value="GTPASE HFLX"/>
    <property type="match status" value="1"/>
</dbReference>